<dbReference type="InterPro" id="IPR013766">
    <property type="entry name" value="Thioredoxin_domain"/>
</dbReference>
<dbReference type="GO" id="GO:0034976">
    <property type="term" value="P:response to endoplasmic reticulum stress"/>
    <property type="evidence" value="ECO:0007669"/>
    <property type="project" value="TreeGrafter"/>
</dbReference>
<feature type="domain" description="Thioredoxin" evidence="2">
    <location>
        <begin position="1"/>
        <end position="130"/>
    </location>
</feature>
<organism evidence="3">
    <name type="scientific">Phaeomonas parva</name>
    <dbReference type="NCBI Taxonomy" id="124430"/>
    <lineage>
        <taxon>Eukaryota</taxon>
        <taxon>Sar</taxon>
        <taxon>Stramenopiles</taxon>
        <taxon>Ochrophyta</taxon>
        <taxon>Pinguiophyceae</taxon>
        <taxon>Pinguiochrysidales</taxon>
        <taxon>Pinguiochrysidaceae</taxon>
        <taxon>Phaeomonas</taxon>
    </lineage>
</organism>
<dbReference type="AlphaFoldDB" id="A0A7S1TQD7"/>
<dbReference type="CDD" id="cd02961">
    <property type="entry name" value="PDI_a_family"/>
    <property type="match status" value="1"/>
</dbReference>
<dbReference type="Gene3D" id="3.40.30.10">
    <property type="entry name" value="Glutaredoxin"/>
    <property type="match status" value="1"/>
</dbReference>
<dbReference type="GO" id="GO:0005788">
    <property type="term" value="C:endoplasmic reticulum lumen"/>
    <property type="evidence" value="ECO:0007669"/>
    <property type="project" value="TreeGrafter"/>
</dbReference>
<feature type="region of interest" description="Disordered" evidence="1">
    <location>
        <begin position="331"/>
        <end position="392"/>
    </location>
</feature>
<dbReference type="EMBL" id="HBGJ01001954">
    <property type="protein sequence ID" value="CAD9242968.1"/>
    <property type="molecule type" value="Transcribed_RNA"/>
</dbReference>
<dbReference type="Pfam" id="PF00085">
    <property type="entry name" value="Thioredoxin"/>
    <property type="match status" value="1"/>
</dbReference>
<proteinExistence type="predicted"/>
<evidence type="ECO:0000259" key="2">
    <source>
        <dbReference type="PROSITE" id="PS51352"/>
    </source>
</evidence>
<sequence length="392" mass="43204">MYGSAKQGQQVFYQRNPHIATLTVDNYQRRASTIRASFVIEFYAPWCKHCKTFVPTYKELAAAAAEDPGLERFEFGAVNCVLEARLCTEVFGIRSYPTVLVVNEEHGTRQEYHGDKSVDAMLPWLRRVAQEWTFLFERGGEYLVRVTSVPHYVETVLESDAFTVVGFFDGLDCQSCRTAKTNFLRVAASLAVATDGFANEGQCGADGGPSEYEGTSKEQQRCAPDFADPIHRRPVIALVNCEDPIFQNLCYQAQPEAAECLSRARPGADAANICQDLPEPPHSPVVVGFAAGPKDLAGTYLGEPLYNSNQLEQHLALEILERTLRLALADPRRSADGKKSVGVGGGAFEDDAAPDERPPPPPPMWNGPKPKQAVSWERQSRFSVGSQRQLAS</sequence>
<accession>A0A7S1TQD7</accession>
<protein>
    <recommendedName>
        <fullName evidence="2">Thioredoxin domain-containing protein</fullName>
    </recommendedName>
</protein>
<dbReference type="PANTHER" id="PTHR45815">
    <property type="entry name" value="PROTEIN DISULFIDE-ISOMERASE A6"/>
    <property type="match status" value="1"/>
</dbReference>
<feature type="compositionally biased region" description="Polar residues" evidence="1">
    <location>
        <begin position="381"/>
        <end position="392"/>
    </location>
</feature>
<dbReference type="GO" id="GO:0015035">
    <property type="term" value="F:protein-disulfide reductase activity"/>
    <property type="evidence" value="ECO:0007669"/>
    <property type="project" value="TreeGrafter"/>
</dbReference>
<evidence type="ECO:0000256" key="1">
    <source>
        <dbReference type="SAM" id="MobiDB-lite"/>
    </source>
</evidence>
<name>A0A7S1TQD7_9STRA</name>
<dbReference type="PANTHER" id="PTHR45815:SF3">
    <property type="entry name" value="PROTEIN DISULFIDE-ISOMERASE A6"/>
    <property type="match status" value="1"/>
</dbReference>
<dbReference type="InterPro" id="IPR036249">
    <property type="entry name" value="Thioredoxin-like_sf"/>
</dbReference>
<dbReference type="PROSITE" id="PS51352">
    <property type="entry name" value="THIOREDOXIN_2"/>
    <property type="match status" value="1"/>
</dbReference>
<gene>
    <name evidence="3" type="ORF">PPAR1163_LOCUS1312</name>
</gene>
<reference evidence="3" key="1">
    <citation type="submission" date="2021-01" db="EMBL/GenBank/DDBJ databases">
        <authorList>
            <person name="Corre E."/>
            <person name="Pelletier E."/>
            <person name="Niang G."/>
            <person name="Scheremetjew M."/>
            <person name="Finn R."/>
            <person name="Kale V."/>
            <person name="Holt S."/>
            <person name="Cochrane G."/>
            <person name="Meng A."/>
            <person name="Brown T."/>
            <person name="Cohen L."/>
        </authorList>
    </citation>
    <scope>NUCLEOTIDE SEQUENCE</scope>
    <source>
        <strain evidence="3">CCMP2877</strain>
    </source>
</reference>
<dbReference type="SUPFAM" id="SSF52833">
    <property type="entry name" value="Thioredoxin-like"/>
    <property type="match status" value="1"/>
</dbReference>
<evidence type="ECO:0000313" key="3">
    <source>
        <dbReference type="EMBL" id="CAD9242968.1"/>
    </source>
</evidence>